<sequence length="128" mass="14418">MISEKDARVLKGLSDTRYNLVQGVFIGFMLFQLFSTFNNLSLAISYGEAMGLSFDQILAMWNAEPELRKLYKGYEVQSLYRLNMAILNFGVALVLAILSVTMNSVRTRNKRILFALEYCGAISKGENA</sequence>
<keyword evidence="1" id="KW-0812">Transmembrane</keyword>
<evidence type="ECO:0000256" key="1">
    <source>
        <dbReference type="SAM" id="Phobius"/>
    </source>
</evidence>
<evidence type="ECO:0000313" key="3">
    <source>
        <dbReference type="Proteomes" id="UP000441399"/>
    </source>
</evidence>
<feature type="transmembrane region" description="Helical" evidence="1">
    <location>
        <begin position="20"/>
        <end position="44"/>
    </location>
</feature>
<dbReference type="Proteomes" id="UP000441399">
    <property type="component" value="Unassembled WGS sequence"/>
</dbReference>
<accession>A0A5S9Q719</accession>
<reference evidence="2 3" key="1">
    <citation type="submission" date="2019-11" db="EMBL/GenBank/DDBJ databases">
        <authorList>
            <person name="Holert J."/>
        </authorList>
    </citation>
    <scope>NUCLEOTIDE SEQUENCE [LARGE SCALE GENOMIC DNA]</scope>
    <source>
        <strain evidence="2">SB11_3</strain>
    </source>
</reference>
<keyword evidence="1" id="KW-0472">Membrane</keyword>
<evidence type="ECO:0000313" key="2">
    <source>
        <dbReference type="EMBL" id="CAA0113687.1"/>
    </source>
</evidence>
<keyword evidence="3" id="KW-1185">Reference proteome</keyword>
<proteinExistence type="predicted"/>
<organism evidence="2 3">
    <name type="scientific">BD1-7 clade bacterium</name>
    <dbReference type="NCBI Taxonomy" id="2029982"/>
    <lineage>
        <taxon>Bacteria</taxon>
        <taxon>Pseudomonadati</taxon>
        <taxon>Pseudomonadota</taxon>
        <taxon>Gammaproteobacteria</taxon>
        <taxon>Cellvibrionales</taxon>
        <taxon>Spongiibacteraceae</taxon>
        <taxon>BD1-7 clade</taxon>
    </lineage>
</organism>
<keyword evidence="1" id="KW-1133">Transmembrane helix</keyword>
<name>A0A5S9Q719_9GAMM</name>
<dbReference type="AlphaFoldDB" id="A0A5S9Q719"/>
<feature type="transmembrane region" description="Helical" evidence="1">
    <location>
        <begin position="79"/>
        <end position="101"/>
    </location>
</feature>
<gene>
    <name evidence="2" type="ORF">OPDIPICF_04756</name>
</gene>
<protein>
    <submittedName>
        <fullName evidence="2">Uncharacterized protein</fullName>
    </submittedName>
</protein>
<dbReference type="EMBL" id="CACSIO010000019">
    <property type="protein sequence ID" value="CAA0113687.1"/>
    <property type="molecule type" value="Genomic_DNA"/>
</dbReference>